<dbReference type="Pfam" id="PF04500">
    <property type="entry name" value="FLYWCH"/>
    <property type="match status" value="1"/>
</dbReference>
<evidence type="ECO:0000313" key="7">
    <source>
        <dbReference type="Proteomes" id="UP001620626"/>
    </source>
</evidence>
<sequence length="193" mass="22380">MATFVASQKGGTKLEFEGHLYQKKEARGDNIYWRCDQYKTLNCTGTAKTIGLREGTEATWIGRPGRRPLFPLEMWNNRTVTLQQLPRTTNSVESWHHQIQSKFSSPHPNIFTFIDGIRSENVRVNAICVKLDCGHEVPLYSRLEYRQANERLLNLIRGYQQADQVNFLRATSRFIKFRGVDPVQQEAEDMDED</sequence>
<evidence type="ECO:0000256" key="3">
    <source>
        <dbReference type="ARBA" id="ARBA00022833"/>
    </source>
</evidence>
<keyword evidence="3" id="KW-0862">Zinc</keyword>
<keyword evidence="2" id="KW-0863">Zinc-finger</keyword>
<protein>
    <recommendedName>
        <fullName evidence="4">FLYWCH-type domain-containing protein</fullName>
    </recommendedName>
</protein>
<proteinExistence type="predicted"/>
<dbReference type="EMBL" id="JBICBT010000970">
    <property type="protein sequence ID" value="KAL3089891.1"/>
    <property type="molecule type" value="Genomic_DNA"/>
</dbReference>
<evidence type="ECO:0000256" key="2">
    <source>
        <dbReference type="ARBA" id="ARBA00022771"/>
    </source>
</evidence>
<gene>
    <name evidence="5" type="ORF">niasHT_024766</name>
    <name evidence="6" type="ORF">niasHT_024768</name>
</gene>
<dbReference type="GO" id="GO:0008270">
    <property type="term" value="F:zinc ion binding"/>
    <property type="evidence" value="ECO:0007669"/>
    <property type="project" value="UniProtKB-KW"/>
</dbReference>
<dbReference type="AlphaFoldDB" id="A0ABD2JH80"/>
<comment type="caution">
    <text evidence="5">The sequence shown here is derived from an EMBL/GenBank/DDBJ whole genome shotgun (WGS) entry which is preliminary data.</text>
</comment>
<dbReference type="EMBL" id="JBICBT010000970">
    <property type="protein sequence ID" value="KAL3089889.1"/>
    <property type="molecule type" value="Genomic_DNA"/>
</dbReference>
<reference evidence="5 7" key="1">
    <citation type="submission" date="2024-10" db="EMBL/GenBank/DDBJ databases">
        <authorList>
            <person name="Kim D."/>
        </authorList>
    </citation>
    <scope>NUCLEOTIDE SEQUENCE [LARGE SCALE GENOMIC DNA]</scope>
    <source>
        <strain evidence="5">BH-2024</strain>
    </source>
</reference>
<name>A0ABD2JH80_9BILA</name>
<keyword evidence="7" id="KW-1185">Reference proteome</keyword>
<dbReference type="Proteomes" id="UP001620626">
    <property type="component" value="Unassembled WGS sequence"/>
</dbReference>
<dbReference type="Gene3D" id="2.20.25.240">
    <property type="match status" value="1"/>
</dbReference>
<evidence type="ECO:0000256" key="1">
    <source>
        <dbReference type="ARBA" id="ARBA00022723"/>
    </source>
</evidence>
<feature type="domain" description="FLYWCH-type" evidence="4">
    <location>
        <begin position="4"/>
        <end position="50"/>
    </location>
</feature>
<evidence type="ECO:0000313" key="6">
    <source>
        <dbReference type="EMBL" id="KAL3089891.1"/>
    </source>
</evidence>
<organism evidence="5 7">
    <name type="scientific">Heterodera trifolii</name>
    <dbReference type="NCBI Taxonomy" id="157864"/>
    <lineage>
        <taxon>Eukaryota</taxon>
        <taxon>Metazoa</taxon>
        <taxon>Ecdysozoa</taxon>
        <taxon>Nematoda</taxon>
        <taxon>Chromadorea</taxon>
        <taxon>Rhabditida</taxon>
        <taxon>Tylenchina</taxon>
        <taxon>Tylenchomorpha</taxon>
        <taxon>Tylenchoidea</taxon>
        <taxon>Heteroderidae</taxon>
        <taxon>Heteroderinae</taxon>
        <taxon>Heterodera</taxon>
    </lineage>
</organism>
<evidence type="ECO:0000313" key="5">
    <source>
        <dbReference type="EMBL" id="KAL3089889.1"/>
    </source>
</evidence>
<dbReference type="InterPro" id="IPR007588">
    <property type="entry name" value="Znf_FLYWCH"/>
</dbReference>
<evidence type="ECO:0000259" key="4">
    <source>
        <dbReference type="Pfam" id="PF04500"/>
    </source>
</evidence>
<keyword evidence="1" id="KW-0479">Metal-binding</keyword>
<accession>A0ABD2JH80</accession>